<dbReference type="InterPro" id="IPR036188">
    <property type="entry name" value="FAD/NAD-bd_sf"/>
</dbReference>
<dbReference type="Gene3D" id="3.50.50.60">
    <property type="entry name" value="FAD/NAD(P)-binding domain"/>
    <property type="match status" value="2"/>
</dbReference>
<evidence type="ECO:0000313" key="5">
    <source>
        <dbReference type="EMBL" id="MFC7096518.1"/>
    </source>
</evidence>
<organism evidence="5 6">
    <name type="scientific">Halobaculum marinum</name>
    <dbReference type="NCBI Taxonomy" id="3031996"/>
    <lineage>
        <taxon>Archaea</taxon>
        <taxon>Methanobacteriati</taxon>
        <taxon>Methanobacteriota</taxon>
        <taxon>Stenosarchaea group</taxon>
        <taxon>Halobacteria</taxon>
        <taxon>Halobacteriales</taxon>
        <taxon>Haloferacaceae</taxon>
        <taxon>Halobaculum</taxon>
    </lineage>
</organism>
<evidence type="ECO:0000256" key="1">
    <source>
        <dbReference type="ARBA" id="ARBA00022630"/>
    </source>
</evidence>
<dbReference type="EC" id="1.1.5.3" evidence="5"/>
<evidence type="ECO:0000256" key="2">
    <source>
        <dbReference type="ARBA" id="ARBA00022643"/>
    </source>
</evidence>
<protein>
    <submittedName>
        <fullName evidence="5">Glycerol-3-phosphate dehydrogenase subunit GlpB</fullName>
        <ecNumber evidence="5">1.1.5.3</ecNumber>
    </submittedName>
</protein>
<proteinExistence type="predicted"/>
<dbReference type="EMBL" id="JBHTAG010000002">
    <property type="protein sequence ID" value="MFC7096518.1"/>
    <property type="molecule type" value="Genomic_DNA"/>
</dbReference>
<evidence type="ECO:0000259" key="4">
    <source>
        <dbReference type="Pfam" id="PF00890"/>
    </source>
</evidence>
<name>A0ABD5WVI6_9EURY</name>
<dbReference type="PIRSF" id="PIRSF000141">
    <property type="entry name" value="Anaerobic_G3P_dh"/>
    <property type="match status" value="1"/>
</dbReference>
<dbReference type="InterPro" id="IPR003953">
    <property type="entry name" value="FAD-dep_OxRdtase_2_FAD-bd"/>
</dbReference>
<dbReference type="AlphaFoldDB" id="A0ABD5WVI6"/>
<dbReference type="SUPFAM" id="SSF51905">
    <property type="entry name" value="FAD/NAD(P)-binding domain"/>
    <property type="match status" value="1"/>
</dbReference>
<dbReference type="RefSeq" id="WP_276239013.1">
    <property type="nucleotide sequence ID" value="NZ_CP119989.1"/>
</dbReference>
<gene>
    <name evidence="5" type="primary">glpB</name>
    <name evidence="5" type="ORF">ACFQKD_04305</name>
</gene>
<evidence type="ECO:0000313" key="6">
    <source>
        <dbReference type="Proteomes" id="UP001596388"/>
    </source>
</evidence>
<keyword evidence="2" id="KW-0288">FMN</keyword>
<dbReference type="PANTHER" id="PTHR43400">
    <property type="entry name" value="FUMARATE REDUCTASE"/>
    <property type="match status" value="1"/>
</dbReference>
<dbReference type="GO" id="GO:0004368">
    <property type="term" value="F:glycerol-3-phosphate dehydrogenase (quinone) activity"/>
    <property type="evidence" value="ECO:0007669"/>
    <property type="project" value="UniProtKB-EC"/>
</dbReference>
<dbReference type="InterPro" id="IPR050315">
    <property type="entry name" value="FAD-oxidoreductase_2"/>
</dbReference>
<comment type="caution">
    <text evidence="5">The sequence shown here is derived from an EMBL/GenBank/DDBJ whole genome shotgun (WGS) entry which is preliminary data.</text>
</comment>
<dbReference type="GeneID" id="79269592"/>
<sequence length="425" mass="44133">MAIESDVVVVGGGLAGATAALSAAREGVHVHLISAKESTLRQASGLVDALGYPDPDAGTGPVADPFTGVDDLPDNHPYRVVGADALREGLALFDGVVGDLYRGSHTDRNALVATTSGRAKPTARYPRSMAAGLVSDDRPTLLVGFEAATDFDAPLAAERLTAAGVPFDVRGATVEFPGDYRADAAVTRLAHALERDEDAGNGRSTRQRLADRVRPNLGDAERVGFPAMLGDAHVEEVRADLSERLDAEVFEIPTGPPSLPGIRLEDRLFDALDEAGVSMTTGNPVVDYETDDDGDIDHVIIDRNGARIPYSAGAYVLATGGLVGKGLDSDRDGPREGVFGCHVPAPEDRMAWSAEGAFADHAFARFGVDPDEQLRPLDASGSPEFGNLFAAGGVVGGADVAREKSASGVSLATGLVAGRTAAEEV</sequence>
<dbReference type="InterPro" id="IPR009158">
    <property type="entry name" value="G3P_DH_GlpB_su"/>
</dbReference>
<keyword evidence="3 5" id="KW-0560">Oxidoreductase</keyword>
<dbReference type="NCBIfam" id="NF003722">
    <property type="entry name" value="PRK05329.1-5"/>
    <property type="match status" value="1"/>
</dbReference>
<evidence type="ECO:0000256" key="3">
    <source>
        <dbReference type="ARBA" id="ARBA00023002"/>
    </source>
</evidence>
<dbReference type="PANTHER" id="PTHR43400:SF11">
    <property type="entry name" value="ANAEROBIC GLYCEROL-3-PHOSPHATE DEHYDROGENASE SUBUNIT B"/>
    <property type="match status" value="1"/>
</dbReference>
<feature type="domain" description="FAD-dependent oxidoreductase 2 FAD-binding" evidence="4">
    <location>
        <begin position="6"/>
        <end position="409"/>
    </location>
</feature>
<dbReference type="Pfam" id="PF00890">
    <property type="entry name" value="FAD_binding_2"/>
    <property type="match status" value="1"/>
</dbReference>
<keyword evidence="1" id="KW-0285">Flavoprotein</keyword>
<reference evidence="5 6" key="1">
    <citation type="journal article" date="2019" name="Int. J. Syst. Evol. Microbiol.">
        <title>The Global Catalogue of Microorganisms (GCM) 10K type strain sequencing project: providing services to taxonomists for standard genome sequencing and annotation.</title>
        <authorList>
            <consortium name="The Broad Institute Genomics Platform"/>
            <consortium name="The Broad Institute Genome Sequencing Center for Infectious Disease"/>
            <person name="Wu L."/>
            <person name="Ma J."/>
        </authorList>
    </citation>
    <scope>NUCLEOTIDE SEQUENCE [LARGE SCALE GENOMIC DNA]</scope>
    <source>
        <strain evidence="5 6">DT55</strain>
    </source>
</reference>
<dbReference type="Proteomes" id="UP001596388">
    <property type="component" value="Unassembled WGS sequence"/>
</dbReference>
<dbReference type="PRINTS" id="PR00368">
    <property type="entry name" value="FADPNR"/>
</dbReference>
<accession>A0ABD5WVI6</accession>
<keyword evidence="6" id="KW-1185">Reference proteome</keyword>